<dbReference type="EMBL" id="ATFE01000004">
    <property type="protein sequence ID" value="EPF29434.1"/>
    <property type="molecule type" value="Genomic_DNA"/>
</dbReference>
<sequence length="197" mass="21871">MQKKFKRIIYVGMILLLIVSSLASQTIDNLVTVKGSYKQKNYIAKTKKTIESSGTFVLSREHGIIWYTEKPQKSVTVMTEQKVLQVFPNGKEKVLGNSGNAIFNSVALLTKSLFTQDTAVIEKYLHATQTESGVWVYTPKDDTLASVIKKIELKNADNGYIGSAVITYGNGDTTEYVLSVSSFNEALTTDATTYFEK</sequence>
<dbReference type="Gene3D" id="2.50.20.10">
    <property type="entry name" value="Lipoprotein localisation LolA/LolB/LppX"/>
    <property type="match status" value="1"/>
</dbReference>
<evidence type="ECO:0000256" key="2">
    <source>
        <dbReference type="SAM" id="SignalP"/>
    </source>
</evidence>
<gene>
    <name evidence="3" type="ORF">HMPREF9195_00720</name>
</gene>
<accession>A0AA87TFF1</accession>
<organism evidence="3 4">
    <name type="scientific">Treponema medium ATCC 700293</name>
    <dbReference type="NCBI Taxonomy" id="1125700"/>
    <lineage>
        <taxon>Bacteria</taxon>
        <taxon>Pseudomonadati</taxon>
        <taxon>Spirochaetota</taxon>
        <taxon>Spirochaetia</taxon>
        <taxon>Spirochaetales</taxon>
        <taxon>Treponemataceae</taxon>
        <taxon>Treponema</taxon>
    </lineage>
</organism>
<keyword evidence="1 2" id="KW-0732">Signal</keyword>
<proteinExistence type="predicted"/>
<name>A0AA87TFF1_TREMD</name>
<dbReference type="AlphaFoldDB" id="A0AA87TFF1"/>
<dbReference type="CDD" id="cd16325">
    <property type="entry name" value="LolA"/>
    <property type="match status" value="1"/>
</dbReference>
<dbReference type="Proteomes" id="UP000014634">
    <property type="component" value="Unassembled WGS sequence"/>
</dbReference>
<dbReference type="SUPFAM" id="SSF89392">
    <property type="entry name" value="Prokaryotic lipoproteins and lipoprotein localization factors"/>
    <property type="match status" value="1"/>
</dbReference>
<feature type="signal peptide" evidence="2">
    <location>
        <begin position="1"/>
        <end position="23"/>
    </location>
</feature>
<dbReference type="InterPro" id="IPR004564">
    <property type="entry name" value="OM_lipoprot_carrier_LolA-like"/>
</dbReference>
<dbReference type="RefSeq" id="WP_016522690.1">
    <property type="nucleotide sequence ID" value="NZ_KE332517.1"/>
</dbReference>
<evidence type="ECO:0000256" key="1">
    <source>
        <dbReference type="ARBA" id="ARBA00022729"/>
    </source>
</evidence>
<comment type="caution">
    <text evidence="3">The sequence shown here is derived from an EMBL/GenBank/DDBJ whole genome shotgun (WGS) entry which is preliminary data.</text>
</comment>
<feature type="chain" id="PRO_5041655516" description="Outer membrane lipoprotein carrier protein LolA" evidence="2">
    <location>
        <begin position="24"/>
        <end position="197"/>
    </location>
</feature>
<evidence type="ECO:0000313" key="3">
    <source>
        <dbReference type="EMBL" id="EPF29434.1"/>
    </source>
</evidence>
<dbReference type="Pfam" id="PF03548">
    <property type="entry name" value="LolA"/>
    <property type="match status" value="1"/>
</dbReference>
<dbReference type="InterPro" id="IPR029046">
    <property type="entry name" value="LolA/LolB/LppX"/>
</dbReference>
<protein>
    <recommendedName>
        <fullName evidence="5">Outer membrane lipoprotein carrier protein LolA</fullName>
    </recommendedName>
</protein>
<evidence type="ECO:0000313" key="4">
    <source>
        <dbReference type="Proteomes" id="UP000014634"/>
    </source>
</evidence>
<evidence type="ECO:0008006" key="5">
    <source>
        <dbReference type="Google" id="ProtNLM"/>
    </source>
</evidence>
<reference evidence="3 4" key="1">
    <citation type="submission" date="2013-04" db="EMBL/GenBank/DDBJ databases">
        <title>The Genome Sequence of Treponema medium ATCC 700293.</title>
        <authorList>
            <consortium name="The Broad Institute Genomics Platform"/>
            <person name="Earl A."/>
            <person name="Ward D."/>
            <person name="Feldgarden M."/>
            <person name="Gevers D."/>
            <person name="Leonetti C."/>
            <person name="Blanton J.M."/>
            <person name="Dewhirst F.E."/>
            <person name="Izard J."/>
            <person name="Walker B."/>
            <person name="Young S."/>
            <person name="Zeng Q."/>
            <person name="Gargeya S."/>
            <person name="Fitzgerald M."/>
            <person name="Haas B."/>
            <person name="Abouelleil A."/>
            <person name="Allen A.W."/>
            <person name="Alvarado L."/>
            <person name="Arachchi H.M."/>
            <person name="Berlin A.M."/>
            <person name="Chapman S.B."/>
            <person name="Gainer-Dewar J."/>
            <person name="Goldberg J."/>
            <person name="Griggs A."/>
            <person name="Gujja S."/>
            <person name="Hansen M."/>
            <person name="Howarth C."/>
            <person name="Imamovic A."/>
            <person name="Ireland A."/>
            <person name="Larimer J."/>
            <person name="McCowan C."/>
            <person name="Murphy C."/>
            <person name="Pearson M."/>
            <person name="Poon T.W."/>
            <person name="Priest M."/>
            <person name="Roberts A."/>
            <person name="Saif S."/>
            <person name="Shea T."/>
            <person name="Sisk P."/>
            <person name="Sykes S."/>
            <person name="Wortman J."/>
            <person name="Nusbaum C."/>
            <person name="Birren B."/>
        </authorList>
    </citation>
    <scope>NUCLEOTIDE SEQUENCE [LARGE SCALE GENOMIC DNA]</scope>
    <source>
        <strain evidence="3 4">ATCC 700293</strain>
    </source>
</reference>